<feature type="domain" description="Fumarylacetoacetase-like C-terminal" evidence="4">
    <location>
        <begin position="117"/>
        <end position="323"/>
    </location>
</feature>
<dbReference type="AlphaFoldDB" id="F2R4P6"/>
<dbReference type="Gene3D" id="3.90.850.10">
    <property type="entry name" value="Fumarylacetoacetase-like, C-terminal domain"/>
    <property type="match status" value="1"/>
</dbReference>
<dbReference type="SUPFAM" id="SSF56529">
    <property type="entry name" value="FAH"/>
    <property type="match status" value="1"/>
</dbReference>
<evidence type="ECO:0000256" key="1">
    <source>
        <dbReference type="ARBA" id="ARBA00010211"/>
    </source>
</evidence>
<dbReference type="HOGENOM" id="CLU_028458_3_4_11"/>
<dbReference type="FunFam" id="3.90.850.10:FF:000012">
    <property type="entry name" value="Putative 2-hydroxyhepta-2,4-diene-1,7-dioate isomerase"/>
    <property type="match status" value="1"/>
</dbReference>
<dbReference type="GO" id="GO:0044281">
    <property type="term" value="P:small molecule metabolic process"/>
    <property type="evidence" value="ECO:0007669"/>
    <property type="project" value="UniProtKB-ARBA"/>
</dbReference>
<evidence type="ECO:0000256" key="3">
    <source>
        <dbReference type="SAM" id="MobiDB-lite"/>
    </source>
</evidence>
<proteinExistence type="inferred from homology"/>
<dbReference type="InterPro" id="IPR051121">
    <property type="entry name" value="FAH"/>
</dbReference>
<keyword evidence="6" id="KW-1185">Reference proteome</keyword>
<dbReference type="GO" id="GO:0046872">
    <property type="term" value="F:metal ion binding"/>
    <property type="evidence" value="ECO:0007669"/>
    <property type="project" value="UniProtKB-KW"/>
</dbReference>
<dbReference type="eggNOG" id="COG0179">
    <property type="taxonomic scope" value="Bacteria"/>
</dbReference>
<accession>F2R4P6</accession>
<protein>
    <submittedName>
        <fullName evidence="5">2-hydroxyhepta-2,4-diene-1,7-dioate isomerase or 5-carboxymethyl-2-oxo-hex-3-ene-1,7-dioate decarboxylase</fullName>
        <ecNumber evidence="5">5.3.3.-</ecNumber>
    </submittedName>
</protein>
<dbReference type="InterPro" id="IPR011234">
    <property type="entry name" value="Fumarylacetoacetase-like_C"/>
</dbReference>
<evidence type="ECO:0000313" key="5">
    <source>
        <dbReference type="EMBL" id="CCA55917.1"/>
    </source>
</evidence>
<evidence type="ECO:0000256" key="2">
    <source>
        <dbReference type="ARBA" id="ARBA00022723"/>
    </source>
</evidence>
<feature type="region of interest" description="Disordered" evidence="3">
    <location>
        <begin position="1"/>
        <end position="31"/>
    </location>
</feature>
<dbReference type="PATRIC" id="fig|953739.5.peg.4822"/>
<dbReference type="EC" id="5.3.3.-" evidence="5"/>
<keyword evidence="2" id="KW-0479">Metal-binding</keyword>
<evidence type="ECO:0000313" key="6">
    <source>
        <dbReference type="Proteomes" id="UP000006854"/>
    </source>
</evidence>
<dbReference type="KEGG" id="sve:SVEN_2631"/>
<feature type="compositionally biased region" description="Polar residues" evidence="3">
    <location>
        <begin position="1"/>
        <end position="21"/>
    </location>
</feature>
<sequence length="327" mass="34986">MNGVLQSDPFSWRIDQSSDGRTPSAGVPQGLSRARLDHREKSMKLLRVGPPGAERPALLDQDGTLRDLSALVDDIDGSLLADASALDRVRAAAGAGVLPALDATGLRVGPPVARIGKVVCIGLNYHGHAAETGQATPAEPVVFLKAADTVVGPDDTVLVPRGSVKTDWEVELAIVIGRTARYLETDEEALAHVAGYAVAHDVSEREFQIERGGTWDKGKNCETFNPLGPWLVTADEVPDPQALGLRLWVNGELKQDGHTSDQIFPVAEVVRYVSRFMTLYPGDVINTGTPAGVAMGQPEPKPYLRPGDVVELEVDGLGRQRQELKSA</sequence>
<dbReference type="PANTHER" id="PTHR42796:SF4">
    <property type="entry name" value="FUMARYLACETOACETATE HYDROLASE DOMAIN-CONTAINING PROTEIN 2A"/>
    <property type="match status" value="1"/>
</dbReference>
<dbReference type="PANTHER" id="PTHR42796">
    <property type="entry name" value="FUMARYLACETOACETATE HYDROLASE DOMAIN-CONTAINING PROTEIN 2A-RELATED"/>
    <property type="match status" value="1"/>
</dbReference>
<keyword evidence="5" id="KW-0413">Isomerase</keyword>
<organism evidence="5 6">
    <name type="scientific">Streptomyces venezuelae (strain ATCC 10712 / CBS 650.69 / DSM 40230 / JCM 4526 / NBRC 13096 / PD 04745)</name>
    <dbReference type="NCBI Taxonomy" id="953739"/>
    <lineage>
        <taxon>Bacteria</taxon>
        <taxon>Bacillati</taxon>
        <taxon>Actinomycetota</taxon>
        <taxon>Actinomycetes</taxon>
        <taxon>Kitasatosporales</taxon>
        <taxon>Streptomycetaceae</taxon>
        <taxon>Streptomyces</taxon>
    </lineage>
</organism>
<dbReference type="Proteomes" id="UP000006854">
    <property type="component" value="Chromosome"/>
</dbReference>
<dbReference type="STRING" id="953739.SVEN_2631"/>
<comment type="similarity">
    <text evidence="1">Belongs to the FAH family.</text>
</comment>
<dbReference type="InterPro" id="IPR036663">
    <property type="entry name" value="Fumarylacetoacetase_C_sf"/>
</dbReference>
<reference evidence="5 6" key="1">
    <citation type="journal article" date="2011" name="BMC Genomics">
        <title>Genome-wide analysis of the role of GlnR in Streptomyces venezuelae provides new insights into global nitrogen regulation in actinomycetes.</title>
        <authorList>
            <person name="Pullan S.T."/>
            <person name="Bibb M.J."/>
            <person name="Merrick M."/>
        </authorList>
    </citation>
    <scope>NUCLEOTIDE SEQUENCE [LARGE SCALE GENOMIC DNA]</scope>
    <source>
        <strain evidence="6">ATCC 10712 / CBS 650.69 / DSM 40230 / JCM 4526 / NBRC 13096 / PD 04745</strain>
    </source>
</reference>
<dbReference type="Pfam" id="PF01557">
    <property type="entry name" value="FAA_hydrolase"/>
    <property type="match status" value="1"/>
</dbReference>
<evidence type="ECO:0000259" key="4">
    <source>
        <dbReference type="Pfam" id="PF01557"/>
    </source>
</evidence>
<gene>
    <name evidence="5" type="ordered locus">SVEN_2631</name>
</gene>
<dbReference type="EMBL" id="FR845719">
    <property type="protein sequence ID" value="CCA55917.1"/>
    <property type="molecule type" value="Genomic_DNA"/>
</dbReference>
<dbReference type="GO" id="GO:0016853">
    <property type="term" value="F:isomerase activity"/>
    <property type="evidence" value="ECO:0007669"/>
    <property type="project" value="UniProtKB-KW"/>
</dbReference>
<name>F2R4P6_STRVP</name>